<comment type="caution">
    <text evidence="8">The sequence shown here is derived from an EMBL/GenBank/DDBJ whole genome shotgun (WGS) entry which is preliminary data.</text>
</comment>
<evidence type="ECO:0000256" key="7">
    <source>
        <dbReference type="SAM" id="SignalP"/>
    </source>
</evidence>
<name>A0ABU1RQR9_9GAMM</name>
<dbReference type="PANTHER" id="PTHR38776:SF1">
    <property type="entry name" value="MLTA-INTERACTING PROTEIN-RELATED"/>
    <property type="match status" value="1"/>
</dbReference>
<feature type="region of interest" description="Disordered" evidence="6">
    <location>
        <begin position="1"/>
        <end position="23"/>
    </location>
</feature>
<sequence>MGNGYSNPCERTGKLAKKRSPTTEEVWRPMRKLLLTALLSALPFTALAQVADPDEAIPEEEGPQQGPPRWSLGVAAVVNDSPYAGEGTRIIPIPLIGFQGEHLFFRGLSFGWQFVANDSFELAAVAKGKLDGFEVKDLGRSELAANGIDYRLLEDRDKGLDLGLNAKWKGDFGELETEILADATDTSGGQEVSLQYSYPFEVGKGQLSPNASAKWLSKDAANYYYGTLDEEVARGVVDYKPGSVVIPSVGVSYFRPIGEKWSLLGFAKYDLLPDEITDSPLIEPDTDGSFSVFVGFSRGF</sequence>
<dbReference type="EMBL" id="JAVDTT010000001">
    <property type="protein sequence ID" value="MDR6841123.1"/>
    <property type="molecule type" value="Genomic_DNA"/>
</dbReference>
<evidence type="ECO:0000256" key="4">
    <source>
        <dbReference type="ARBA" id="ARBA00023136"/>
    </source>
</evidence>
<dbReference type="Proteomes" id="UP001254759">
    <property type="component" value="Unassembled WGS sequence"/>
</dbReference>
<comment type="subcellular location">
    <subcellularLocation>
        <location evidence="1">Cell outer membrane</location>
    </subcellularLocation>
</comment>
<dbReference type="PANTHER" id="PTHR38776">
    <property type="entry name" value="MLTA-INTERACTING PROTEIN-RELATED"/>
    <property type="match status" value="1"/>
</dbReference>
<feature type="signal peptide" evidence="7">
    <location>
        <begin position="1"/>
        <end position="48"/>
    </location>
</feature>
<protein>
    <submittedName>
        <fullName evidence="8">Outer membrane protein</fullName>
    </submittedName>
</protein>
<feature type="chain" id="PRO_5045766173" evidence="7">
    <location>
        <begin position="49"/>
        <end position="300"/>
    </location>
</feature>
<dbReference type="Pfam" id="PF06629">
    <property type="entry name" value="MipA"/>
    <property type="match status" value="1"/>
</dbReference>
<evidence type="ECO:0000256" key="5">
    <source>
        <dbReference type="ARBA" id="ARBA00023237"/>
    </source>
</evidence>
<evidence type="ECO:0000256" key="2">
    <source>
        <dbReference type="ARBA" id="ARBA00005722"/>
    </source>
</evidence>
<keyword evidence="4" id="KW-0472">Membrane</keyword>
<evidence type="ECO:0000256" key="6">
    <source>
        <dbReference type="SAM" id="MobiDB-lite"/>
    </source>
</evidence>
<evidence type="ECO:0000313" key="9">
    <source>
        <dbReference type="Proteomes" id="UP001254759"/>
    </source>
</evidence>
<evidence type="ECO:0000256" key="1">
    <source>
        <dbReference type="ARBA" id="ARBA00004442"/>
    </source>
</evidence>
<proteinExistence type="inferred from homology"/>
<evidence type="ECO:0000256" key="3">
    <source>
        <dbReference type="ARBA" id="ARBA00022729"/>
    </source>
</evidence>
<evidence type="ECO:0000313" key="8">
    <source>
        <dbReference type="EMBL" id="MDR6841123.1"/>
    </source>
</evidence>
<comment type="similarity">
    <text evidence="2">Belongs to the MipA/OmpV family.</text>
</comment>
<dbReference type="RefSeq" id="WP_310091456.1">
    <property type="nucleotide sequence ID" value="NZ_JAVDTT010000001.1"/>
</dbReference>
<keyword evidence="9" id="KW-1185">Reference proteome</keyword>
<keyword evidence="5" id="KW-0998">Cell outer membrane</keyword>
<dbReference type="InterPro" id="IPR010583">
    <property type="entry name" value="MipA"/>
</dbReference>
<reference evidence="8 9" key="1">
    <citation type="submission" date="2023-07" db="EMBL/GenBank/DDBJ databases">
        <title>Sorghum-associated microbial communities from plants grown in Nebraska, USA.</title>
        <authorList>
            <person name="Schachtman D."/>
        </authorList>
    </citation>
    <scope>NUCLEOTIDE SEQUENCE [LARGE SCALE GENOMIC DNA]</scope>
    <source>
        <strain evidence="8 9">BE107</strain>
    </source>
</reference>
<keyword evidence="3 7" id="KW-0732">Signal</keyword>
<accession>A0ABU1RQR9</accession>
<organism evidence="8 9">
    <name type="scientific">Pseudoxanthomonas sacheonensis</name>
    <dbReference type="NCBI Taxonomy" id="443615"/>
    <lineage>
        <taxon>Bacteria</taxon>
        <taxon>Pseudomonadati</taxon>
        <taxon>Pseudomonadota</taxon>
        <taxon>Gammaproteobacteria</taxon>
        <taxon>Lysobacterales</taxon>
        <taxon>Lysobacteraceae</taxon>
        <taxon>Pseudoxanthomonas</taxon>
    </lineage>
</organism>
<gene>
    <name evidence="8" type="ORF">J2W94_001387</name>
</gene>